<sequence>MRNCASEVWSFGPSRNDEIQTTTKAKLMSNDIVLQNLDQGLLTITMNRPDRRNALNPDMTRGLVEAARRAAEDHQVRAVLLKGAGGTFCVGGDVKSMAEGRAPLPFEARMANLRRGMEVSRILHEMPKPVVAQVDGAAAGAGLSIALSCDLRVASASVKITTAFAKVGLSGDYGGTYFLTHLLGSAKARELYLMSPVLTAQEAFALGIVTKVVPDAEVGEAAHELAMSLAQGPSVTLGYIKRNINNAEHLSLEACFDAEAMHHSRSGETADHKEAAKAFVEKRKPVFSGH</sequence>
<proteinExistence type="inferred from homology"/>
<dbReference type="InterPro" id="IPR014748">
    <property type="entry name" value="Enoyl-CoA_hydra_C"/>
</dbReference>
<dbReference type="SUPFAM" id="SSF52096">
    <property type="entry name" value="ClpP/crotonase"/>
    <property type="match status" value="1"/>
</dbReference>
<dbReference type="Proteomes" id="UP000190675">
    <property type="component" value="Chromosome I"/>
</dbReference>
<evidence type="ECO:0000256" key="2">
    <source>
        <dbReference type="RuleBase" id="RU003707"/>
    </source>
</evidence>
<dbReference type="Pfam" id="PF00378">
    <property type="entry name" value="ECH_1"/>
    <property type="match status" value="1"/>
</dbReference>
<evidence type="ECO:0000313" key="3">
    <source>
        <dbReference type="EMBL" id="SHG27758.1"/>
    </source>
</evidence>
<dbReference type="InterPro" id="IPR001753">
    <property type="entry name" value="Enoyl-CoA_hydra/iso"/>
</dbReference>
<dbReference type="InterPro" id="IPR029045">
    <property type="entry name" value="ClpP/crotonase-like_dom_sf"/>
</dbReference>
<protein>
    <submittedName>
        <fullName evidence="3">Enoyl-CoA hydratase</fullName>
    </submittedName>
</protein>
<name>A0A1M5IHD9_9BRAD</name>
<gene>
    <name evidence="3" type="ORF">SAMN05444169_1577</name>
</gene>
<dbReference type="CDD" id="cd06558">
    <property type="entry name" value="crotonase-like"/>
    <property type="match status" value="1"/>
</dbReference>
<evidence type="ECO:0000313" key="4">
    <source>
        <dbReference type="Proteomes" id="UP000190675"/>
    </source>
</evidence>
<reference evidence="3 4" key="1">
    <citation type="submission" date="2016-11" db="EMBL/GenBank/DDBJ databases">
        <authorList>
            <person name="Jaros S."/>
            <person name="Januszkiewicz K."/>
            <person name="Wedrychowicz H."/>
        </authorList>
    </citation>
    <scope>NUCLEOTIDE SEQUENCE [LARGE SCALE GENOMIC DNA]</scope>
    <source>
        <strain evidence="3 4">GAS242</strain>
    </source>
</reference>
<dbReference type="GO" id="GO:0003824">
    <property type="term" value="F:catalytic activity"/>
    <property type="evidence" value="ECO:0007669"/>
    <property type="project" value="InterPro"/>
</dbReference>
<dbReference type="Gene3D" id="3.90.226.10">
    <property type="entry name" value="2-enoyl-CoA Hydratase, Chain A, domain 1"/>
    <property type="match status" value="1"/>
</dbReference>
<dbReference type="AlphaFoldDB" id="A0A1M5IHD9"/>
<dbReference type="PROSITE" id="PS00166">
    <property type="entry name" value="ENOYL_COA_HYDRATASE"/>
    <property type="match status" value="1"/>
</dbReference>
<comment type="similarity">
    <text evidence="1 2">Belongs to the enoyl-CoA hydratase/isomerase family.</text>
</comment>
<dbReference type="PANTHER" id="PTHR43459:SF1">
    <property type="entry name" value="EG:BACN32G11.4 PROTEIN"/>
    <property type="match status" value="1"/>
</dbReference>
<dbReference type="InterPro" id="IPR018376">
    <property type="entry name" value="Enoyl-CoA_hyd/isom_CS"/>
</dbReference>
<accession>A0A1M5IHD9</accession>
<dbReference type="Gene3D" id="1.10.12.10">
    <property type="entry name" value="Lyase 2-enoyl-coa Hydratase, Chain A, domain 2"/>
    <property type="match status" value="1"/>
</dbReference>
<dbReference type="PANTHER" id="PTHR43459">
    <property type="entry name" value="ENOYL-COA HYDRATASE"/>
    <property type="match status" value="1"/>
</dbReference>
<organism evidence="3 4">
    <name type="scientific">Bradyrhizobium erythrophlei</name>
    <dbReference type="NCBI Taxonomy" id="1437360"/>
    <lineage>
        <taxon>Bacteria</taxon>
        <taxon>Pseudomonadati</taxon>
        <taxon>Pseudomonadota</taxon>
        <taxon>Alphaproteobacteria</taxon>
        <taxon>Hyphomicrobiales</taxon>
        <taxon>Nitrobacteraceae</taxon>
        <taxon>Bradyrhizobium</taxon>
    </lineage>
</organism>
<evidence type="ECO:0000256" key="1">
    <source>
        <dbReference type="ARBA" id="ARBA00005254"/>
    </source>
</evidence>
<dbReference type="EMBL" id="LT670818">
    <property type="protein sequence ID" value="SHG27758.1"/>
    <property type="molecule type" value="Genomic_DNA"/>
</dbReference>